<evidence type="ECO:0000256" key="5">
    <source>
        <dbReference type="HAMAP-Rule" id="MF_00235"/>
    </source>
</evidence>
<dbReference type="HAMAP" id="MF_00235">
    <property type="entry name" value="Adenylate_kinase_Adk"/>
    <property type="match status" value="1"/>
</dbReference>
<organism evidence="8 9">
    <name type="scientific">Aeromicrobium alkaliterrae</name>
    <dbReference type="NCBI Taxonomy" id="302168"/>
    <lineage>
        <taxon>Bacteria</taxon>
        <taxon>Bacillati</taxon>
        <taxon>Actinomycetota</taxon>
        <taxon>Actinomycetes</taxon>
        <taxon>Propionibacteriales</taxon>
        <taxon>Nocardioidaceae</taxon>
        <taxon>Aeromicrobium</taxon>
    </lineage>
</organism>
<keyword evidence="5 7" id="KW-0067">ATP-binding</keyword>
<proteinExistence type="inferred from homology"/>
<feature type="binding site" evidence="5">
    <location>
        <begin position="85"/>
        <end position="88"/>
    </location>
    <ligand>
        <name>AMP</name>
        <dbReference type="ChEBI" id="CHEBI:456215"/>
    </ligand>
</feature>
<reference evidence="9" key="1">
    <citation type="journal article" date="2019" name="Int. J. Syst. Evol. Microbiol.">
        <title>The Global Catalogue of Microorganisms (GCM) 10K type strain sequencing project: providing services to taxonomists for standard genome sequencing and annotation.</title>
        <authorList>
            <consortium name="The Broad Institute Genomics Platform"/>
            <consortium name="The Broad Institute Genome Sequencing Center for Infectious Disease"/>
            <person name="Wu L."/>
            <person name="Ma J."/>
        </authorList>
    </citation>
    <scope>NUCLEOTIDE SEQUENCE [LARGE SCALE GENOMIC DNA]</scope>
    <source>
        <strain evidence="9">JCM 13518</strain>
    </source>
</reference>
<evidence type="ECO:0000256" key="7">
    <source>
        <dbReference type="RuleBase" id="RU003331"/>
    </source>
</evidence>
<feature type="region of interest" description="NMP" evidence="5">
    <location>
        <begin position="30"/>
        <end position="59"/>
    </location>
</feature>
<comment type="subcellular location">
    <subcellularLocation>
        <location evidence="5 7">Cytoplasm</location>
    </subcellularLocation>
</comment>
<dbReference type="PANTHER" id="PTHR23359">
    <property type="entry name" value="NUCLEOTIDE KINASE"/>
    <property type="match status" value="1"/>
</dbReference>
<comment type="caution">
    <text evidence="8">The sequence shown here is derived from an EMBL/GenBank/DDBJ whole genome shotgun (WGS) entry which is preliminary data.</text>
</comment>
<sequence length="187" mass="19974">MRMLIMGPPGAGKGTQATGLAERVGGAHISTGDIFRANIAGGTELGQLAQSYSDAGKYVPDEVTNAMVKDRLAQDDAQAGFVLDGYPRTPNQVETLDGILAELGSELDAVLVLTVDHEELIGRLLKRAETSGRPDDTEAVIRERQETYIAETAPLLPVYRERGLLREVDGMGSIDEVEARINAALGL</sequence>
<feature type="binding site" evidence="5">
    <location>
        <position position="172"/>
    </location>
    <ligand>
        <name>ATP</name>
        <dbReference type="ChEBI" id="CHEBI:30616"/>
    </ligand>
</feature>
<accession>A0ABP4WEK4</accession>
<feature type="binding site" evidence="5">
    <location>
        <position position="133"/>
    </location>
    <ligand>
        <name>AMP</name>
        <dbReference type="ChEBI" id="CHEBI:456215"/>
    </ligand>
</feature>
<dbReference type="Pfam" id="PF00406">
    <property type="entry name" value="ADK"/>
    <property type="match status" value="1"/>
</dbReference>
<dbReference type="InterPro" id="IPR027417">
    <property type="entry name" value="P-loop_NTPase"/>
</dbReference>
<dbReference type="CDD" id="cd01428">
    <property type="entry name" value="ADK"/>
    <property type="match status" value="1"/>
</dbReference>
<comment type="subunit">
    <text evidence="5 7">Monomer.</text>
</comment>
<dbReference type="EMBL" id="BAAAME010000010">
    <property type="protein sequence ID" value="GAA1753155.1"/>
    <property type="molecule type" value="Genomic_DNA"/>
</dbReference>
<gene>
    <name evidence="5" type="primary">adk</name>
    <name evidence="8" type="ORF">GCM10009710_36050</name>
</gene>
<feature type="binding site" evidence="5">
    <location>
        <position position="31"/>
    </location>
    <ligand>
        <name>AMP</name>
        <dbReference type="ChEBI" id="CHEBI:456215"/>
    </ligand>
</feature>
<dbReference type="SUPFAM" id="SSF52540">
    <property type="entry name" value="P-loop containing nucleoside triphosphate hydrolases"/>
    <property type="match status" value="1"/>
</dbReference>
<feature type="binding site" evidence="5">
    <location>
        <position position="144"/>
    </location>
    <ligand>
        <name>AMP</name>
        <dbReference type="ChEBI" id="CHEBI:456215"/>
    </ligand>
</feature>
<comment type="domain">
    <text evidence="5">Consists of three domains, a large central CORE domain and two small peripheral domains, NMPbind and LID, which undergo movements during catalysis. The LID domain closes over the site of phosphoryl transfer upon ATP binding. Assembling and dissambling the active center during each catalytic cycle provides an effective means to prevent ATP hydrolysis.</text>
</comment>
<dbReference type="Gene3D" id="3.40.50.300">
    <property type="entry name" value="P-loop containing nucleotide triphosphate hydrolases"/>
    <property type="match status" value="1"/>
</dbReference>
<comment type="pathway">
    <text evidence="5">Purine metabolism; AMP biosynthesis via salvage pathway; AMP from ADP: step 1/1.</text>
</comment>
<keyword evidence="2 5" id="KW-0545">Nucleotide biosynthesis</keyword>
<evidence type="ECO:0000256" key="3">
    <source>
        <dbReference type="ARBA" id="ARBA00022741"/>
    </source>
</evidence>
<dbReference type="NCBIfam" id="NF011100">
    <property type="entry name" value="PRK14527.1"/>
    <property type="match status" value="1"/>
</dbReference>
<feature type="binding site" evidence="5">
    <location>
        <position position="36"/>
    </location>
    <ligand>
        <name>AMP</name>
        <dbReference type="ChEBI" id="CHEBI:456215"/>
    </ligand>
</feature>
<comment type="catalytic activity">
    <reaction evidence="5 7">
        <text>AMP + ATP = 2 ADP</text>
        <dbReference type="Rhea" id="RHEA:12973"/>
        <dbReference type="ChEBI" id="CHEBI:30616"/>
        <dbReference type="ChEBI" id="CHEBI:456215"/>
        <dbReference type="ChEBI" id="CHEBI:456216"/>
        <dbReference type="EC" id="2.7.4.3"/>
    </reaction>
</comment>
<feature type="binding site" evidence="5">
    <location>
        <position position="127"/>
    </location>
    <ligand>
        <name>ATP</name>
        <dbReference type="ChEBI" id="CHEBI:30616"/>
    </ligand>
</feature>
<dbReference type="NCBIfam" id="NF011105">
    <property type="entry name" value="PRK14532.1"/>
    <property type="match status" value="1"/>
</dbReference>
<keyword evidence="3 5" id="KW-0547">Nucleotide-binding</keyword>
<keyword evidence="5" id="KW-0963">Cytoplasm</keyword>
<protein>
    <recommendedName>
        <fullName evidence="5 7">Adenylate kinase</fullName>
        <shortName evidence="5">AK</shortName>
        <ecNumber evidence="5 7">2.7.4.3</ecNumber>
    </recommendedName>
    <alternativeName>
        <fullName evidence="5">ATP-AMP transphosphorylase</fullName>
    </alternativeName>
    <alternativeName>
        <fullName evidence="5">ATP:AMP phosphotransferase</fullName>
    </alternativeName>
    <alternativeName>
        <fullName evidence="5">Adenylate monophosphate kinase</fullName>
    </alternativeName>
</protein>
<evidence type="ECO:0000256" key="6">
    <source>
        <dbReference type="RuleBase" id="RU003330"/>
    </source>
</evidence>
<name>A0ABP4WEK4_9ACTN</name>
<dbReference type="NCBIfam" id="NF001381">
    <property type="entry name" value="PRK00279.1-3"/>
    <property type="match status" value="1"/>
</dbReference>
<evidence type="ECO:0000256" key="4">
    <source>
        <dbReference type="ARBA" id="ARBA00022777"/>
    </source>
</evidence>
<dbReference type="PROSITE" id="PS00113">
    <property type="entry name" value="ADENYLATE_KINASE"/>
    <property type="match status" value="1"/>
</dbReference>
<dbReference type="Proteomes" id="UP001501057">
    <property type="component" value="Unassembled WGS sequence"/>
</dbReference>
<evidence type="ECO:0000313" key="8">
    <source>
        <dbReference type="EMBL" id="GAA1753155.1"/>
    </source>
</evidence>
<evidence type="ECO:0000313" key="9">
    <source>
        <dbReference type="Proteomes" id="UP001501057"/>
    </source>
</evidence>
<feature type="binding site" evidence="5">
    <location>
        <begin position="57"/>
        <end position="59"/>
    </location>
    <ligand>
        <name>AMP</name>
        <dbReference type="ChEBI" id="CHEBI:456215"/>
    </ligand>
</feature>
<comment type="function">
    <text evidence="5">Catalyzes the reversible transfer of the terminal phosphate group between ATP and AMP. Plays an important role in cellular energy homeostasis and in adenine nucleotide metabolism.</text>
</comment>
<comment type="caution">
    <text evidence="5">Lacks conserved residue(s) required for the propagation of feature annotation.</text>
</comment>
<dbReference type="RefSeq" id="WP_344204131.1">
    <property type="nucleotide sequence ID" value="NZ_BAAAME010000010.1"/>
</dbReference>
<dbReference type="GO" id="GO:0016301">
    <property type="term" value="F:kinase activity"/>
    <property type="evidence" value="ECO:0007669"/>
    <property type="project" value="UniProtKB-KW"/>
</dbReference>
<dbReference type="InterPro" id="IPR033690">
    <property type="entry name" value="Adenylat_kinase_CS"/>
</dbReference>
<dbReference type="PRINTS" id="PR00094">
    <property type="entry name" value="ADENYLTKNASE"/>
</dbReference>
<keyword evidence="4 5" id="KW-0418">Kinase</keyword>
<dbReference type="NCBIfam" id="NF011104">
    <property type="entry name" value="PRK14531.1"/>
    <property type="match status" value="1"/>
</dbReference>
<feature type="binding site" evidence="5">
    <location>
        <position position="92"/>
    </location>
    <ligand>
        <name>AMP</name>
        <dbReference type="ChEBI" id="CHEBI:456215"/>
    </ligand>
</feature>
<comment type="similarity">
    <text evidence="5 6">Belongs to the adenylate kinase family.</text>
</comment>
<keyword evidence="9" id="KW-1185">Reference proteome</keyword>
<keyword evidence="1 5" id="KW-0808">Transferase</keyword>
<feature type="binding site" evidence="5">
    <location>
        <begin position="10"/>
        <end position="15"/>
    </location>
    <ligand>
        <name>ATP</name>
        <dbReference type="ChEBI" id="CHEBI:30616"/>
    </ligand>
</feature>
<evidence type="ECO:0000256" key="1">
    <source>
        <dbReference type="ARBA" id="ARBA00022679"/>
    </source>
</evidence>
<evidence type="ECO:0000256" key="2">
    <source>
        <dbReference type="ARBA" id="ARBA00022727"/>
    </source>
</evidence>
<dbReference type="InterPro" id="IPR000850">
    <property type="entry name" value="Adenylat/UMP-CMP_kin"/>
</dbReference>
<dbReference type="EC" id="2.7.4.3" evidence="5 7"/>